<feature type="transmembrane region" description="Helical" evidence="13">
    <location>
        <begin position="20"/>
        <end position="42"/>
    </location>
</feature>
<name>A0A0F8DCM0_CERFI</name>
<dbReference type="EC" id="1.1.1.330" evidence="12"/>
<dbReference type="GO" id="GO:0045703">
    <property type="term" value="F:ketoreductase activity"/>
    <property type="evidence" value="ECO:0007669"/>
    <property type="project" value="UniProtKB-UniRule"/>
</dbReference>
<evidence type="ECO:0000256" key="4">
    <source>
        <dbReference type="ARBA" id="ARBA00022824"/>
    </source>
</evidence>
<evidence type="ECO:0000256" key="9">
    <source>
        <dbReference type="ARBA" id="ARBA00023098"/>
    </source>
</evidence>
<dbReference type="Gene3D" id="3.40.50.720">
    <property type="entry name" value="NAD(P)-binding Rossmann-like Domain"/>
    <property type="match status" value="1"/>
</dbReference>
<evidence type="ECO:0000256" key="11">
    <source>
        <dbReference type="ARBA" id="ARBA00023160"/>
    </source>
</evidence>
<dbReference type="InterPro" id="IPR002347">
    <property type="entry name" value="SDR_fam"/>
</dbReference>
<proteinExistence type="inferred from homology"/>
<dbReference type="InterPro" id="IPR027533">
    <property type="entry name" value="3_ketoreductase_fungal"/>
</dbReference>
<keyword evidence="8 12" id="KW-0560">Oxidoreductase</keyword>
<keyword evidence="11 12" id="KW-0275">Fatty acid biosynthesis</keyword>
<keyword evidence="7 12" id="KW-1133">Transmembrane helix</keyword>
<evidence type="ECO:0000256" key="12">
    <source>
        <dbReference type="HAMAP-Rule" id="MF_03107"/>
    </source>
</evidence>
<dbReference type="FunFam" id="3.40.50.720:FF:000317">
    <property type="entry name" value="Very-long-chain 3-oxoacyl-CoA reductase"/>
    <property type="match status" value="1"/>
</dbReference>
<keyword evidence="4 12" id="KW-0256">Endoplasmic reticulum</keyword>
<comment type="subcellular location">
    <subcellularLocation>
        <location evidence="12">Endoplasmic reticulum membrane</location>
        <topology evidence="12">Single-pass membrane protein</topology>
    </subcellularLocation>
</comment>
<gene>
    <name evidence="14" type="ORF">CFO_g3893</name>
</gene>
<evidence type="ECO:0000256" key="5">
    <source>
        <dbReference type="ARBA" id="ARBA00022832"/>
    </source>
</evidence>
<feature type="active site" description="Proton acceptor" evidence="12">
    <location>
        <position position="209"/>
    </location>
</feature>
<dbReference type="SUPFAM" id="SSF51735">
    <property type="entry name" value="NAD(P)-binding Rossmann-fold domains"/>
    <property type="match status" value="1"/>
</dbReference>
<evidence type="ECO:0000313" key="14">
    <source>
        <dbReference type="EMBL" id="KKF93739.1"/>
    </source>
</evidence>
<comment type="catalytic activity">
    <reaction evidence="12">
        <text>a very-long-chain (3R)-3-hydroxyacyl-CoA + NADP(+) = a very-long-chain 3-oxoacyl-CoA + NADPH + H(+)</text>
        <dbReference type="Rhea" id="RHEA:48680"/>
        <dbReference type="ChEBI" id="CHEBI:15378"/>
        <dbReference type="ChEBI" id="CHEBI:57783"/>
        <dbReference type="ChEBI" id="CHEBI:58349"/>
        <dbReference type="ChEBI" id="CHEBI:85440"/>
        <dbReference type="ChEBI" id="CHEBI:90725"/>
        <dbReference type="EC" id="1.1.1.330"/>
    </reaction>
</comment>
<dbReference type="InterPro" id="IPR020904">
    <property type="entry name" value="Sc_DH/Rdtase_CS"/>
</dbReference>
<comment type="caution">
    <text evidence="14">The sequence shown here is derived from an EMBL/GenBank/DDBJ whole genome shotgun (WGS) entry which is preliminary data.</text>
</comment>
<keyword evidence="2 12" id="KW-0444">Lipid biosynthesis</keyword>
<dbReference type="PIRSF" id="PIRSF000126">
    <property type="entry name" value="11-beta-HSD1"/>
    <property type="match status" value="1"/>
</dbReference>
<evidence type="ECO:0000313" key="15">
    <source>
        <dbReference type="Proteomes" id="UP000034841"/>
    </source>
</evidence>
<evidence type="ECO:0000256" key="2">
    <source>
        <dbReference type="ARBA" id="ARBA00022516"/>
    </source>
</evidence>
<keyword evidence="9 12" id="KW-0443">Lipid metabolism</keyword>
<evidence type="ECO:0000256" key="7">
    <source>
        <dbReference type="ARBA" id="ARBA00022989"/>
    </source>
</evidence>
<dbReference type="EMBL" id="LBBL01000211">
    <property type="protein sequence ID" value="KKF93739.1"/>
    <property type="molecule type" value="Genomic_DNA"/>
</dbReference>
<evidence type="ECO:0000256" key="6">
    <source>
        <dbReference type="ARBA" id="ARBA00022857"/>
    </source>
</evidence>
<dbReference type="Proteomes" id="UP000034841">
    <property type="component" value="Unassembled WGS sequence"/>
</dbReference>
<dbReference type="PANTHER" id="PTHR43086:SF2">
    <property type="entry name" value="HYDROXYSTEROID DEHYDROGENASE-LIKE PROTEIN 1"/>
    <property type="match status" value="1"/>
</dbReference>
<evidence type="ECO:0000256" key="13">
    <source>
        <dbReference type="SAM" id="Phobius"/>
    </source>
</evidence>
<dbReference type="GO" id="GO:0042761">
    <property type="term" value="P:very long-chain fatty acid biosynthetic process"/>
    <property type="evidence" value="ECO:0007669"/>
    <property type="project" value="EnsemblFungi"/>
</dbReference>
<dbReference type="OrthoDB" id="5545019at2759"/>
<organism evidence="14 15">
    <name type="scientific">Ceratocystis fimbriata f. sp. platani</name>
    <dbReference type="NCBI Taxonomy" id="88771"/>
    <lineage>
        <taxon>Eukaryota</taxon>
        <taxon>Fungi</taxon>
        <taxon>Dikarya</taxon>
        <taxon>Ascomycota</taxon>
        <taxon>Pezizomycotina</taxon>
        <taxon>Sordariomycetes</taxon>
        <taxon>Hypocreomycetidae</taxon>
        <taxon>Microascales</taxon>
        <taxon>Ceratocystidaceae</taxon>
        <taxon>Ceratocystis</taxon>
    </lineage>
</organism>
<comment type="similarity">
    <text evidence="12">Belongs to the short-chain dehydrogenases/reductases (SDR) family.</text>
</comment>
<feature type="binding site" evidence="12">
    <location>
        <position position="196"/>
    </location>
    <ligand>
        <name>substrate</name>
    </ligand>
</feature>
<keyword evidence="15" id="KW-1185">Reference proteome</keyword>
<dbReference type="PANTHER" id="PTHR43086">
    <property type="entry name" value="VERY-LONG-CHAIN 3-OXOOACYL-COA REDUCTASE"/>
    <property type="match status" value="1"/>
</dbReference>
<dbReference type="GO" id="GO:0030148">
    <property type="term" value="P:sphingolipid biosynthetic process"/>
    <property type="evidence" value="ECO:0007669"/>
    <property type="project" value="EnsemblFungi"/>
</dbReference>
<dbReference type="AlphaFoldDB" id="A0A0F8DCM0"/>
<dbReference type="GO" id="GO:0141040">
    <property type="term" value="F:very-long-chain 3-oxoacyl-CoA reductase activity"/>
    <property type="evidence" value="ECO:0007669"/>
    <property type="project" value="UniProtKB-EC"/>
</dbReference>
<evidence type="ECO:0000256" key="8">
    <source>
        <dbReference type="ARBA" id="ARBA00023002"/>
    </source>
</evidence>
<evidence type="ECO:0000256" key="3">
    <source>
        <dbReference type="ARBA" id="ARBA00022692"/>
    </source>
</evidence>
<protein>
    <recommendedName>
        <fullName evidence="12">Very-long-chain 3-oxoacyl-CoA reductase</fullName>
        <ecNumber evidence="12">1.1.1.330</ecNumber>
    </recommendedName>
    <alternativeName>
        <fullName evidence="12">3-ketoacyl-CoA reductase</fullName>
        <shortName evidence="12">3-ketoreductase</shortName>
        <shortName evidence="12">KAR</shortName>
    </alternativeName>
    <alternativeName>
        <fullName evidence="12">Microsomal beta-keto-reductase</fullName>
    </alternativeName>
</protein>
<dbReference type="Pfam" id="PF00106">
    <property type="entry name" value="adh_short"/>
    <property type="match status" value="1"/>
</dbReference>
<dbReference type="InterPro" id="IPR036291">
    <property type="entry name" value="NAD(P)-bd_dom_sf"/>
</dbReference>
<sequence>MSLLSLQDIPETVQLLLMGMGGALFLGKAFNILQFVFNVFLLSGTNLRKYGKPGTWAVVTGASDGLGKEFAMQLAAQGFNIVLVSRTKSKLDALAAELEEKYAAKGLKTKVVSMDYAEDKDEDYNNLAATIMGLDIGILINNVGQSHSMPVPFIETDKNELQNIVTVNCLGTLKTTQIVAPIMVQRRKGLILTMGSFSGWIPTPYLATYAGSKAFLQHWSESLAGELKADGIDVQLVLSYLVTTAMSKVRRTSAFIPNPRSFVKSALSKIGLGSFQRNSNTITPWWGHALMLWVVENTVTVNNTAAIDYNLDMHKDIRKRALKKAAREAKDQ</sequence>
<dbReference type="PROSITE" id="PS00061">
    <property type="entry name" value="ADH_SHORT"/>
    <property type="match status" value="1"/>
</dbReference>
<evidence type="ECO:0000256" key="1">
    <source>
        <dbReference type="ARBA" id="ARBA00005194"/>
    </source>
</evidence>
<comment type="function">
    <text evidence="12">Component of the microsomal membrane bound fatty acid elongation system, which produces the 26-carbon very long-chain fatty acids (VLCFA) from palmitate. Catalyzes the reduction of the 3-ketoacyl-CoA intermediate that is formed in each cycle of fatty acid elongation. VLCFAs serve as precursors for ceramide and sphingolipids.</text>
</comment>
<dbReference type="CDD" id="cd05356">
    <property type="entry name" value="17beta-HSD1_like_SDR_c"/>
    <property type="match status" value="1"/>
</dbReference>
<reference evidence="14 15" key="1">
    <citation type="submission" date="2015-04" db="EMBL/GenBank/DDBJ databases">
        <title>Genome sequence of Ceratocystis platani, a major pathogen of plane trees.</title>
        <authorList>
            <person name="Belbahri L."/>
        </authorList>
    </citation>
    <scope>NUCLEOTIDE SEQUENCE [LARGE SCALE GENOMIC DNA]</scope>
    <source>
        <strain evidence="14 15">CFO</strain>
    </source>
</reference>
<keyword evidence="10 12" id="KW-0472">Membrane</keyword>
<comment type="pathway">
    <text evidence="1">Lipid metabolism; fatty acid biosynthesis.</text>
</comment>
<dbReference type="UniPathway" id="UPA00094"/>
<evidence type="ECO:0000256" key="10">
    <source>
        <dbReference type="ARBA" id="ARBA00023136"/>
    </source>
</evidence>
<dbReference type="GO" id="GO:0030497">
    <property type="term" value="P:fatty acid elongation"/>
    <property type="evidence" value="ECO:0007669"/>
    <property type="project" value="UniProtKB-UniRule"/>
</dbReference>
<dbReference type="GO" id="GO:0005789">
    <property type="term" value="C:endoplasmic reticulum membrane"/>
    <property type="evidence" value="ECO:0007669"/>
    <property type="project" value="UniProtKB-SubCell"/>
</dbReference>
<keyword evidence="3 12" id="KW-0812">Transmembrane</keyword>
<keyword evidence="5 12" id="KW-0276">Fatty acid metabolism</keyword>
<dbReference type="PRINTS" id="PR00081">
    <property type="entry name" value="GDHRDH"/>
</dbReference>
<dbReference type="HAMAP" id="MF_03107">
    <property type="entry name" value="3_ketoreductase"/>
    <property type="match status" value="1"/>
</dbReference>
<accession>A0A0F8DCM0</accession>
<keyword evidence="6 12" id="KW-0521">NADP</keyword>